<feature type="region of interest" description="Disordered" evidence="1">
    <location>
        <begin position="1"/>
        <end position="96"/>
    </location>
</feature>
<keyword evidence="3" id="KW-1185">Reference proteome</keyword>
<reference evidence="2" key="1">
    <citation type="submission" date="2024-04" db="EMBL/GenBank/DDBJ databases">
        <authorList>
            <consortium name="Molecular Ecology Group"/>
        </authorList>
    </citation>
    <scope>NUCLEOTIDE SEQUENCE</scope>
</reference>
<feature type="compositionally biased region" description="Basic and acidic residues" evidence="1">
    <location>
        <begin position="76"/>
        <end position="96"/>
    </location>
</feature>
<feature type="compositionally biased region" description="Basic and acidic residues" evidence="1">
    <location>
        <begin position="45"/>
        <end position="60"/>
    </location>
</feature>
<evidence type="ECO:0000313" key="2">
    <source>
        <dbReference type="EMBL" id="CAL1689251.1"/>
    </source>
</evidence>
<evidence type="ECO:0000313" key="3">
    <source>
        <dbReference type="Proteomes" id="UP001497644"/>
    </source>
</evidence>
<evidence type="ECO:0000256" key="1">
    <source>
        <dbReference type="SAM" id="MobiDB-lite"/>
    </source>
</evidence>
<organism evidence="2 3">
    <name type="scientific">Lasius platythorax</name>
    <dbReference type="NCBI Taxonomy" id="488582"/>
    <lineage>
        <taxon>Eukaryota</taxon>
        <taxon>Metazoa</taxon>
        <taxon>Ecdysozoa</taxon>
        <taxon>Arthropoda</taxon>
        <taxon>Hexapoda</taxon>
        <taxon>Insecta</taxon>
        <taxon>Pterygota</taxon>
        <taxon>Neoptera</taxon>
        <taxon>Endopterygota</taxon>
        <taxon>Hymenoptera</taxon>
        <taxon>Apocrita</taxon>
        <taxon>Aculeata</taxon>
        <taxon>Formicoidea</taxon>
        <taxon>Formicidae</taxon>
        <taxon>Formicinae</taxon>
        <taxon>Lasius</taxon>
        <taxon>Lasius</taxon>
    </lineage>
</organism>
<gene>
    <name evidence="2" type="ORF">LPLAT_LOCUS14212</name>
</gene>
<proteinExistence type="predicted"/>
<name>A0AAV2PB96_9HYME</name>
<dbReference type="AlphaFoldDB" id="A0AAV2PB96"/>
<dbReference type="EMBL" id="OZ034832">
    <property type="protein sequence ID" value="CAL1689251.1"/>
    <property type="molecule type" value="Genomic_DNA"/>
</dbReference>
<sequence>MVTLSTLGFPLVHVNPENRPRRNSPYVEAPKRNSGNGGTTYGEAPIERGDDPGLRSDRGADSVPYYGNRRFSASKGLEERRSVDTARKAGREEREY</sequence>
<protein>
    <submittedName>
        <fullName evidence="2">Uncharacterized protein</fullName>
    </submittedName>
</protein>
<dbReference type="Proteomes" id="UP001497644">
    <property type="component" value="Chromosome 9"/>
</dbReference>
<accession>A0AAV2PB96</accession>